<dbReference type="AlphaFoldDB" id="A0A1I7JUH3"/>
<dbReference type="STRING" id="463301.SAMN04487955_11280"/>
<accession>A0A1I7JUH3</accession>
<dbReference type="Proteomes" id="UP000198693">
    <property type="component" value="Unassembled WGS sequence"/>
</dbReference>
<proteinExistence type="predicted"/>
<dbReference type="RefSeq" id="WP_089796928.1">
    <property type="nucleotide sequence ID" value="NZ_FPBP01000012.1"/>
</dbReference>
<dbReference type="EMBL" id="FPBP01000012">
    <property type="protein sequence ID" value="SFU88824.1"/>
    <property type="molecule type" value="Genomic_DNA"/>
</dbReference>
<dbReference type="GO" id="GO:0001046">
    <property type="term" value="F:core promoter sequence-specific DNA binding"/>
    <property type="evidence" value="ECO:0007669"/>
    <property type="project" value="TreeGrafter"/>
</dbReference>
<evidence type="ECO:0000313" key="2">
    <source>
        <dbReference type="Proteomes" id="UP000198693"/>
    </source>
</evidence>
<name>A0A1I7JUH3_9GAMM</name>
<dbReference type="InterPro" id="IPR039060">
    <property type="entry name" value="Antitox_HigA"/>
</dbReference>
<dbReference type="GO" id="GO:0006355">
    <property type="term" value="P:regulation of DNA-templated transcription"/>
    <property type="evidence" value="ECO:0007669"/>
    <property type="project" value="InterPro"/>
</dbReference>
<organism evidence="1 2">
    <name type="scientific">Halomonas korlensis</name>
    <dbReference type="NCBI Taxonomy" id="463301"/>
    <lineage>
        <taxon>Bacteria</taxon>
        <taxon>Pseudomonadati</taxon>
        <taxon>Pseudomonadota</taxon>
        <taxon>Gammaproteobacteria</taxon>
        <taxon>Oceanospirillales</taxon>
        <taxon>Halomonadaceae</taxon>
        <taxon>Halomonas</taxon>
    </lineage>
</organism>
<sequence>MNALASIEDVKSVFRTVPFLTHIRTEQEYQDALALVDELIEDVDSNVALIERLSDVIEEWENTDPDFVEFNAGVAALDSVDMLKFLMEQRGLGIADLPEIGSKSLVSKILNRRGRELTRRHIEALSRRFGVSPALFFGTGG</sequence>
<dbReference type="OrthoDB" id="5771335at2"/>
<dbReference type="PANTHER" id="PTHR40455:SF1">
    <property type="entry name" value="ANTITOXIN HIGA"/>
    <property type="match status" value="1"/>
</dbReference>
<keyword evidence="2" id="KW-1185">Reference proteome</keyword>
<protein>
    <submittedName>
        <fullName evidence="1">HTH-type transcriptional regulator / antitoxin HigA</fullName>
    </submittedName>
</protein>
<dbReference type="PANTHER" id="PTHR40455">
    <property type="entry name" value="ANTITOXIN HIGA"/>
    <property type="match status" value="1"/>
</dbReference>
<gene>
    <name evidence="1" type="ORF">SAMN04487955_11280</name>
</gene>
<evidence type="ECO:0000313" key="1">
    <source>
        <dbReference type="EMBL" id="SFU88824.1"/>
    </source>
</evidence>
<reference evidence="2" key="1">
    <citation type="submission" date="2016-10" db="EMBL/GenBank/DDBJ databases">
        <authorList>
            <person name="Varghese N."/>
            <person name="Submissions S."/>
        </authorList>
    </citation>
    <scope>NUCLEOTIDE SEQUENCE [LARGE SCALE GENOMIC DNA]</scope>
    <source>
        <strain evidence="2">CGMCC 1.6981</strain>
    </source>
</reference>